<dbReference type="Proteomes" id="UP000622707">
    <property type="component" value="Unassembled WGS sequence"/>
</dbReference>
<sequence>MPPRTPVKDDVKTRIRSGGLRYESKSVGTAFPGAYGATMSCFHCGRHMPRSRLVAFKFAGAQQYRCRDGC</sequence>
<keyword evidence="2" id="KW-1185">Reference proteome</keyword>
<protein>
    <recommendedName>
        <fullName evidence="3">Recombinase zinc beta ribbon domain-containing protein</fullName>
    </recommendedName>
</protein>
<name>A0ABS1JN57_9BURK</name>
<reference evidence="1 2" key="1">
    <citation type="journal article" date="2017" name="Int. J. Syst. Evol. Microbiol.">
        <title>Ramlibacter alkalitolerans sp. nov., alkali-tolerant bacterium isolated from soil of ginseng.</title>
        <authorList>
            <person name="Lee D.H."/>
            <person name="Cha C.J."/>
        </authorList>
    </citation>
    <scope>NUCLEOTIDE SEQUENCE [LARGE SCALE GENOMIC DNA]</scope>
    <source>
        <strain evidence="1 2">KACC 19305</strain>
    </source>
</reference>
<accession>A0ABS1JN57</accession>
<evidence type="ECO:0000313" key="2">
    <source>
        <dbReference type="Proteomes" id="UP000622707"/>
    </source>
</evidence>
<dbReference type="RefSeq" id="WP_201689433.1">
    <property type="nucleotide sequence ID" value="NZ_JAEQND010000005.1"/>
</dbReference>
<gene>
    <name evidence="1" type="ORF">JI746_11040</name>
</gene>
<dbReference type="EMBL" id="JAEQND010000005">
    <property type="protein sequence ID" value="MBL0425643.1"/>
    <property type="molecule type" value="Genomic_DNA"/>
</dbReference>
<evidence type="ECO:0000313" key="1">
    <source>
        <dbReference type="EMBL" id="MBL0425643.1"/>
    </source>
</evidence>
<evidence type="ECO:0008006" key="3">
    <source>
        <dbReference type="Google" id="ProtNLM"/>
    </source>
</evidence>
<organism evidence="1 2">
    <name type="scientific">Ramlibacter alkalitolerans</name>
    <dbReference type="NCBI Taxonomy" id="2039631"/>
    <lineage>
        <taxon>Bacteria</taxon>
        <taxon>Pseudomonadati</taxon>
        <taxon>Pseudomonadota</taxon>
        <taxon>Betaproteobacteria</taxon>
        <taxon>Burkholderiales</taxon>
        <taxon>Comamonadaceae</taxon>
        <taxon>Ramlibacter</taxon>
    </lineage>
</organism>
<comment type="caution">
    <text evidence="1">The sequence shown here is derived from an EMBL/GenBank/DDBJ whole genome shotgun (WGS) entry which is preliminary data.</text>
</comment>
<proteinExistence type="predicted"/>